<evidence type="ECO:0000256" key="1">
    <source>
        <dbReference type="ARBA" id="ARBA00001966"/>
    </source>
</evidence>
<dbReference type="PROSITE" id="PS51332">
    <property type="entry name" value="B12_BINDING"/>
    <property type="match status" value="1"/>
</dbReference>
<organism evidence="7 8">
    <name type="scientific">Candidatus Brocadia carolinensis</name>
    <dbReference type="NCBI Taxonomy" id="1004156"/>
    <lineage>
        <taxon>Bacteria</taxon>
        <taxon>Pseudomonadati</taxon>
        <taxon>Planctomycetota</taxon>
        <taxon>Candidatus Brocadiia</taxon>
        <taxon>Candidatus Brocadiales</taxon>
        <taxon>Candidatus Brocadiaceae</taxon>
        <taxon>Candidatus Brocadia</taxon>
    </lineage>
</organism>
<comment type="cofactor">
    <cofactor evidence="1">
        <name>[4Fe-4S] cluster</name>
        <dbReference type="ChEBI" id="CHEBI:49883"/>
    </cofactor>
</comment>
<dbReference type="AlphaFoldDB" id="A0A1V4AU29"/>
<dbReference type="InterPro" id="IPR023404">
    <property type="entry name" value="rSAM_horseshoe"/>
</dbReference>
<evidence type="ECO:0000313" key="8">
    <source>
        <dbReference type="Proteomes" id="UP000189681"/>
    </source>
</evidence>
<dbReference type="GO" id="GO:0031419">
    <property type="term" value="F:cobalamin binding"/>
    <property type="evidence" value="ECO:0007669"/>
    <property type="project" value="InterPro"/>
</dbReference>
<dbReference type="SFLD" id="SFLDS00029">
    <property type="entry name" value="Radical_SAM"/>
    <property type="match status" value="1"/>
</dbReference>
<sequence length="285" mass="32477">MSANILIINPKHPFQLVSPPLGIGYILAYNRKISDNSVTFLDENFIEQSDGEILKTIKEKNIEFIGISFPSVAILRVLAICKLIRTHFNNGITLFTGGYHPTSEPELTLRLIPYFDFLIIGEAEHIISKLDCNWRSSENIAYLNNNVFIQNPITYLKNIDEIPYPQRTDFNKRYFAPCFGAIAGIFGKVATIMSSRGCPYSCKFCSCKLIQKTVRFHSTEYVLSEIEHILSVTGKIDYLYFLDVMFLAKWGRVEELCSAFIRLGLHKHFKWAATVAANVVDDKKN</sequence>
<dbReference type="InterPro" id="IPR058240">
    <property type="entry name" value="rSAM_sf"/>
</dbReference>
<dbReference type="Gene3D" id="3.40.50.280">
    <property type="entry name" value="Cobalamin-binding domain"/>
    <property type="match status" value="1"/>
</dbReference>
<dbReference type="Pfam" id="PF02310">
    <property type="entry name" value="B12-binding"/>
    <property type="match status" value="1"/>
</dbReference>
<dbReference type="InterPro" id="IPR051198">
    <property type="entry name" value="BchE-like"/>
</dbReference>
<dbReference type="Gene3D" id="3.80.30.20">
    <property type="entry name" value="tm_1862 like domain"/>
    <property type="match status" value="1"/>
</dbReference>
<name>A0A1V4AU29_9BACT</name>
<reference evidence="7 8" key="1">
    <citation type="journal article" date="2017" name="Water Res.">
        <title>Discovery and metagenomic analysis of an anammox bacterial enrichment related to Candidatus "Brocadia caroliniensis" in a full-scale glycerol-fed nitritation-denitritation separate centrate treatment process.</title>
        <authorList>
            <person name="Park H."/>
            <person name="Brotto A.C."/>
            <person name="van Loosdrecht M.C."/>
            <person name="Chandran K."/>
        </authorList>
    </citation>
    <scope>NUCLEOTIDE SEQUENCE [LARGE SCALE GENOMIC DNA]</scope>
    <source>
        <strain evidence="7">26THWARD</strain>
    </source>
</reference>
<gene>
    <name evidence="7" type="ORF">AYP45_08270</name>
</gene>
<keyword evidence="2" id="KW-0949">S-adenosyl-L-methionine</keyword>
<accession>A0A1V4AU29</accession>
<dbReference type="GO" id="GO:0003824">
    <property type="term" value="F:catalytic activity"/>
    <property type="evidence" value="ECO:0007669"/>
    <property type="project" value="InterPro"/>
</dbReference>
<evidence type="ECO:0000256" key="4">
    <source>
        <dbReference type="ARBA" id="ARBA00023004"/>
    </source>
</evidence>
<dbReference type="PANTHER" id="PTHR43409:SF7">
    <property type="entry name" value="BLL1977 PROTEIN"/>
    <property type="match status" value="1"/>
</dbReference>
<dbReference type="STRING" id="1004156.AYP45_08270"/>
<proteinExistence type="predicted"/>
<keyword evidence="4" id="KW-0408">Iron</keyword>
<dbReference type="SUPFAM" id="SSF102114">
    <property type="entry name" value="Radical SAM enzymes"/>
    <property type="match status" value="1"/>
</dbReference>
<comment type="caution">
    <text evidence="7">The sequence shown here is derived from an EMBL/GenBank/DDBJ whole genome shotgun (WGS) entry which is preliminary data.</text>
</comment>
<evidence type="ECO:0000256" key="2">
    <source>
        <dbReference type="ARBA" id="ARBA00022691"/>
    </source>
</evidence>
<evidence type="ECO:0000256" key="3">
    <source>
        <dbReference type="ARBA" id="ARBA00022723"/>
    </source>
</evidence>
<evidence type="ECO:0000313" key="7">
    <source>
        <dbReference type="EMBL" id="OOP56600.1"/>
    </source>
</evidence>
<dbReference type="InterPro" id="IPR007197">
    <property type="entry name" value="rSAM"/>
</dbReference>
<dbReference type="EMBL" id="AYTS01000074">
    <property type="protein sequence ID" value="OOP56600.1"/>
    <property type="molecule type" value="Genomic_DNA"/>
</dbReference>
<dbReference type="GO" id="GO:0051536">
    <property type="term" value="F:iron-sulfur cluster binding"/>
    <property type="evidence" value="ECO:0007669"/>
    <property type="project" value="UniProtKB-KW"/>
</dbReference>
<dbReference type="SFLD" id="SFLDG01082">
    <property type="entry name" value="B12-binding_domain_containing"/>
    <property type="match status" value="1"/>
</dbReference>
<evidence type="ECO:0000259" key="6">
    <source>
        <dbReference type="PROSITE" id="PS51332"/>
    </source>
</evidence>
<protein>
    <recommendedName>
        <fullName evidence="6">B12-binding domain-containing protein</fullName>
    </recommendedName>
</protein>
<evidence type="ECO:0000256" key="5">
    <source>
        <dbReference type="ARBA" id="ARBA00023014"/>
    </source>
</evidence>
<dbReference type="GO" id="GO:0005829">
    <property type="term" value="C:cytosol"/>
    <property type="evidence" value="ECO:0007669"/>
    <property type="project" value="TreeGrafter"/>
</dbReference>
<dbReference type="InterPro" id="IPR006158">
    <property type="entry name" value="Cobalamin-bd"/>
</dbReference>
<dbReference type="GO" id="GO:0046872">
    <property type="term" value="F:metal ion binding"/>
    <property type="evidence" value="ECO:0007669"/>
    <property type="project" value="UniProtKB-KW"/>
</dbReference>
<dbReference type="Proteomes" id="UP000189681">
    <property type="component" value="Unassembled WGS sequence"/>
</dbReference>
<keyword evidence="3" id="KW-0479">Metal-binding</keyword>
<dbReference type="PANTHER" id="PTHR43409">
    <property type="entry name" value="ANAEROBIC MAGNESIUM-PROTOPORPHYRIN IX MONOMETHYL ESTER CYCLASE-RELATED"/>
    <property type="match status" value="1"/>
</dbReference>
<feature type="domain" description="B12-binding" evidence="6">
    <location>
        <begin position="4"/>
        <end position="141"/>
    </location>
</feature>
<keyword evidence="5" id="KW-0411">Iron-sulfur</keyword>